<organism evidence="1 2">
    <name type="scientific">Portunus trituberculatus</name>
    <name type="common">Swimming crab</name>
    <name type="synonym">Neptunus trituberculatus</name>
    <dbReference type="NCBI Taxonomy" id="210409"/>
    <lineage>
        <taxon>Eukaryota</taxon>
        <taxon>Metazoa</taxon>
        <taxon>Ecdysozoa</taxon>
        <taxon>Arthropoda</taxon>
        <taxon>Crustacea</taxon>
        <taxon>Multicrustacea</taxon>
        <taxon>Malacostraca</taxon>
        <taxon>Eumalacostraca</taxon>
        <taxon>Eucarida</taxon>
        <taxon>Decapoda</taxon>
        <taxon>Pleocyemata</taxon>
        <taxon>Brachyura</taxon>
        <taxon>Eubrachyura</taxon>
        <taxon>Portunoidea</taxon>
        <taxon>Portunidae</taxon>
        <taxon>Portuninae</taxon>
        <taxon>Portunus</taxon>
    </lineage>
</organism>
<protein>
    <submittedName>
        <fullName evidence="1">Uncharacterized protein</fullName>
    </submittedName>
</protein>
<accession>A0A5B7II81</accession>
<keyword evidence="2" id="KW-1185">Reference proteome</keyword>
<proteinExistence type="predicted"/>
<sequence length="49" mass="5574">MVCCVSMEKRKLPVKVCTLLMQGGWSESSWSSPCTLMIMYQMNAKQSQL</sequence>
<dbReference type="EMBL" id="VSRR010067605">
    <property type="protein sequence ID" value="MPC85191.1"/>
    <property type="molecule type" value="Genomic_DNA"/>
</dbReference>
<name>A0A5B7II81_PORTR</name>
<dbReference type="Proteomes" id="UP000324222">
    <property type="component" value="Unassembled WGS sequence"/>
</dbReference>
<comment type="caution">
    <text evidence="1">The sequence shown here is derived from an EMBL/GenBank/DDBJ whole genome shotgun (WGS) entry which is preliminary data.</text>
</comment>
<reference evidence="1 2" key="1">
    <citation type="submission" date="2019-05" db="EMBL/GenBank/DDBJ databases">
        <title>Another draft genome of Portunus trituberculatus and its Hox gene families provides insights of decapod evolution.</title>
        <authorList>
            <person name="Jeong J.-H."/>
            <person name="Song I."/>
            <person name="Kim S."/>
            <person name="Choi T."/>
            <person name="Kim D."/>
            <person name="Ryu S."/>
            <person name="Kim W."/>
        </authorList>
    </citation>
    <scope>NUCLEOTIDE SEQUENCE [LARGE SCALE GENOMIC DNA]</scope>
    <source>
        <tissue evidence="1">Muscle</tissue>
    </source>
</reference>
<gene>
    <name evidence="1" type="ORF">E2C01_079953</name>
</gene>
<evidence type="ECO:0000313" key="1">
    <source>
        <dbReference type="EMBL" id="MPC85191.1"/>
    </source>
</evidence>
<dbReference type="AlphaFoldDB" id="A0A5B7II81"/>
<evidence type="ECO:0000313" key="2">
    <source>
        <dbReference type="Proteomes" id="UP000324222"/>
    </source>
</evidence>